<protein>
    <recommendedName>
        <fullName evidence="11">Lipopolysaccharide biosynthesis protein</fullName>
    </recommendedName>
</protein>
<keyword evidence="6 8" id="KW-0472">Membrane</keyword>
<organism evidence="9 10">
    <name type="scientific">Plantactinospora mayteni</name>
    <dbReference type="NCBI Taxonomy" id="566021"/>
    <lineage>
        <taxon>Bacteria</taxon>
        <taxon>Bacillati</taxon>
        <taxon>Actinomycetota</taxon>
        <taxon>Actinomycetes</taxon>
        <taxon>Micromonosporales</taxon>
        <taxon>Micromonosporaceae</taxon>
        <taxon>Plantactinospora</taxon>
    </lineage>
</organism>
<evidence type="ECO:0000256" key="7">
    <source>
        <dbReference type="SAM" id="MobiDB-lite"/>
    </source>
</evidence>
<feature type="transmembrane region" description="Helical" evidence="8">
    <location>
        <begin position="69"/>
        <end position="93"/>
    </location>
</feature>
<feature type="transmembrane region" description="Helical" evidence="8">
    <location>
        <begin position="444"/>
        <end position="466"/>
    </location>
</feature>
<comment type="similarity">
    <text evidence="2">Belongs to the polysaccharide synthase family.</text>
</comment>
<comment type="caution">
    <text evidence="9">The sequence shown here is derived from an EMBL/GenBank/DDBJ whole genome shotgun (WGS) entry which is preliminary data.</text>
</comment>
<feature type="transmembrane region" description="Helical" evidence="8">
    <location>
        <begin position="137"/>
        <end position="156"/>
    </location>
</feature>
<comment type="subcellular location">
    <subcellularLocation>
        <location evidence="1">Cell membrane</location>
        <topology evidence="1">Multi-pass membrane protein</topology>
    </subcellularLocation>
</comment>
<accession>A0ABQ4EMG2</accession>
<name>A0ABQ4EMG2_9ACTN</name>
<evidence type="ECO:0000313" key="10">
    <source>
        <dbReference type="Proteomes" id="UP000621500"/>
    </source>
</evidence>
<feature type="transmembrane region" description="Helical" evidence="8">
    <location>
        <begin position="176"/>
        <end position="197"/>
    </location>
</feature>
<evidence type="ECO:0000256" key="3">
    <source>
        <dbReference type="ARBA" id="ARBA00022475"/>
    </source>
</evidence>
<sequence>MAAVQPARTAPEQPASIPAEDPESPPSGGGSRLRSAIGWSYVLTAGRISSSILVTFLLARLLGPSEFGLVAMATVFITVAQTLIQQGLVSAIVQRDRLTPEHLDGAFVVLVLAGVVIGGLTAAASPLWALANRAPELTAICVALSPLVLLQGLSIVPEAVLRRELRFRAVAIRTLLASLLSGAVGVVLALAGAGIWALVAQQLVNATVGLVVLWWVCPWRPSRRPRLAGIKDLLVFSAHSANAGLGLMLSSKADVLFTGLFFGPVATGIYRLAARLPDMLVDVTVRSLQQVALPSLSRLQRDRAALVAHLNQLQHLGALAGLPVLGILAAAAHPLVTLLGPQWAGTEVPLRLLCLFGAVNVYGVLLGPALQAIGQPGKLAAILWTRGVLGVAILAAVGTLFTGYGDVAEATAVAVAGVGMQVVVTALAVWVTVRRAASASIVTFLAPTVPAILAAVAAALVPLAVARTGLDAGPLVELLVLGGTAGLVAGVLLWATDARLRRLVYARLPRRRSRVEAGATVR</sequence>
<gene>
    <name evidence="9" type="ORF">Pma05_24170</name>
</gene>
<evidence type="ECO:0000256" key="4">
    <source>
        <dbReference type="ARBA" id="ARBA00022692"/>
    </source>
</evidence>
<proteinExistence type="inferred from homology"/>
<evidence type="ECO:0000256" key="2">
    <source>
        <dbReference type="ARBA" id="ARBA00007430"/>
    </source>
</evidence>
<feature type="transmembrane region" description="Helical" evidence="8">
    <location>
        <begin position="41"/>
        <end position="63"/>
    </location>
</feature>
<keyword evidence="5 8" id="KW-1133">Transmembrane helix</keyword>
<feature type="transmembrane region" description="Helical" evidence="8">
    <location>
        <begin position="348"/>
        <end position="367"/>
    </location>
</feature>
<keyword evidence="3" id="KW-1003">Cell membrane</keyword>
<feature type="region of interest" description="Disordered" evidence="7">
    <location>
        <begin position="1"/>
        <end position="31"/>
    </location>
</feature>
<feature type="transmembrane region" description="Helical" evidence="8">
    <location>
        <begin position="478"/>
        <end position="495"/>
    </location>
</feature>
<evidence type="ECO:0000256" key="6">
    <source>
        <dbReference type="ARBA" id="ARBA00023136"/>
    </source>
</evidence>
<dbReference type="Proteomes" id="UP000621500">
    <property type="component" value="Unassembled WGS sequence"/>
</dbReference>
<dbReference type="InterPro" id="IPR050833">
    <property type="entry name" value="Poly_Biosynth_Transport"/>
</dbReference>
<feature type="transmembrane region" description="Helical" evidence="8">
    <location>
        <begin position="203"/>
        <end position="221"/>
    </location>
</feature>
<dbReference type="PANTHER" id="PTHR30250">
    <property type="entry name" value="PST FAMILY PREDICTED COLANIC ACID TRANSPORTER"/>
    <property type="match status" value="1"/>
</dbReference>
<dbReference type="Pfam" id="PF13440">
    <property type="entry name" value="Polysacc_synt_3"/>
    <property type="match status" value="1"/>
</dbReference>
<dbReference type="CDD" id="cd13127">
    <property type="entry name" value="MATE_tuaB_like"/>
    <property type="match status" value="1"/>
</dbReference>
<feature type="transmembrane region" description="Helical" evidence="8">
    <location>
        <begin position="379"/>
        <end position="404"/>
    </location>
</feature>
<reference evidence="9 10" key="1">
    <citation type="submission" date="2021-01" db="EMBL/GenBank/DDBJ databases">
        <title>Whole genome shotgun sequence of Plantactinospora mayteni NBRC 109088.</title>
        <authorList>
            <person name="Komaki H."/>
            <person name="Tamura T."/>
        </authorList>
    </citation>
    <scope>NUCLEOTIDE SEQUENCE [LARGE SCALE GENOMIC DNA]</scope>
    <source>
        <strain evidence="9 10">NBRC 109088</strain>
    </source>
</reference>
<evidence type="ECO:0000313" key="9">
    <source>
        <dbReference type="EMBL" id="GIG95844.1"/>
    </source>
</evidence>
<keyword evidence="10" id="KW-1185">Reference proteome</keyword>
<dbReference type="RefSeq" id="WP_203857406.1">
    <property type="nucleotide sequence ID" value="NZ_BAAAZQ010000008.1"/>
</dbReference>
<keyword evidence="4 8" id="KW-0812">Transmembrane</keyword>
<feature type="transmembrane region" description="Helical" evidence="8">
    <location>
        <begin position="105"/>
        <end position="131"/>
    </location>
</feature>
<evidence type="ECO:0008006" key="11">
    <source>
        <dbReference type="Google" id="ProtNLM"/>
    </source>
</evidence>
<dbReference type="PANTHER" id="PTHR30250:SF10">
    <property type="entry name" value="LIPOPOLYSACCHARIDE BIOSYNTHESIS PROTEIN WZXC"/>
    <property type="match status" value="1"/>
</dbReference>
<evidence type="ECO:0000256" key="8">
    <source>
        <dbReference type="SAM" id="Phobius"/>
    </source>
</evidence>
<feature type="transmembrane region" description="Helical" evidence="8">
    <location>
        <begin position="316"/>
        <end position="336"/>
    </location>
</feature>
<dbReference type="EMBL" id="BONX01000012">
    <property type="protein sequence ID" value="GIG95844.1"/>
    <property type="molecule type" value="Genomic_DNA"/>
</dbReference>
<evidence type="ECO:0000256" key="1">
    <source>
        <dbReference type="ARBA" id="ARBA00004651"/>
    </source>
</evidence>
<evidence type="ECO:0000256" key="5">
    <source>
        <dbReference type="ARBA" id="ARBA00022989"/>
    </source>
</evidence>
<feature type="transmembrane region" description="Helical" evidence="8">
    <location>
        <begin position="410"/>
        <end position="432"/>
    </location>
</feature>